<gene>
    <name evidence="3" type="ORF">CYMTET_36197</name>
</gene>
<evidence type="ECO:0000313" key="4">
    <source>
        <dbReference type="Proteomes" id="UP001190700"/>
    </source>
</evidence>
<feature type="region of interest" description="Disordered" evidence="1">
    <location>
        <begin position="211"/>
        <end position="230"/>
    </location>
</feature>
<sequence>MLDCSTLEKRVEQAFKNPQKRGRPRKEVTTYRTSKYYYLKKPSAQRRGSHLTEDQRFRILKDYNNIGKPGGFSNVAALAKKQRVRREMPSIIAKKWKTRNGSFKRKGSIPPKRKLDARVVRRILRTQSLHKRTTDAALAELVKAEGIDVSRRAISELLHKEGIKRFKLKYKPLLRKNHREERLKYCQNYLHHHFNHHIEYDEKFFTHESSRASEKRRASDEPGYSTYQSKSHKPQTFIMVGACKPDIENGCDGKIFMQRVSREKIALRKSKHHERHEKYDVDCTMDAEKCAEMTCALLRKSRAAFPTALDLSSQGDNASPHAAAKITIDKEYSKLGITRVAQPAQSPDLNILDLVVFPAMQHAVDTKCIGSAKTPESVVDAVQKVWNELEPGTLHMAFEIKRIVMQTIILHKGGNNFKIPHIGARQELKPYIDAVNKFFESQVESDDEAPRSDSDDDEDRQQCTNQEAGNSKGIGAKQRSLIATTSWQAKEVRGGSTGSKHTGRKGRKGKAPADSTDNSSDSDDDRFIMRAPTNACRVPAKRKK</sequence>
<proteinExistence type="predicted"/>
<feature type="domain" description="Transposase Tc1-like" evidence="2">
    <location>
        <begin position="121"/>
        <end position="191"/>
    </location>
</feature>
<dbReference type="GO" id="GO:0015074">
    <property type="term" value="P:DNA integration"/>
    <property type="evidence" value="ECO:0007669"/>
    <property type="project" value="InterPro"/>
</dbReference>
<dbReference type="GO" id="GO:0003677">
    <property type="term" value="F:DNA binding"/>
    <property type="evidence" value="ECO:0007669"/>
    <property type="project" value="InterPro"/>
</dbReference>
<dbReference type="InterPro" id="IPR036397">
    <property type="entry name" value="RNaseH_sf"/>
</dbReference>
<evidence type="ECO:0000256" key="1">
    <source>
        <dbReference type="SAM" id="MobiDB-lite"/>
    </source>
</evidence>
<dbReference type="PANTHER" id="PTHR47169">
    <property type="entry name" value="OS01G0541250 PROTEIN"/>
    <property type="match status" value="1"/>
</dbReference>
<dbReference type="InterPro" id="IPR002492">
    <property type="entry name" value="Transposase_Tc1-like"/>
</dbReference>
<dbReference type="Gene3D" id="3.30.420.10">
    <property type="entry name" value="Ribonuclease H-like superfamily/Ribonuclease H"/>
    <property type="match status" value="1"/>
</dbReference>
<dbReference type="GO" id="GO:0006313">
    <property type="term" value="P:DNA transposition"/>
    <property type="evidence" value="ECO:0007669"/>
    <property type="project" value="InterPro"/>
</dbReference>
<comment type="caution">
    <text evidence="3">The sequence shown here is derived from an EMBL/GenBank/DDBJ whole genome shotgun (WGS) entry which is preliminary data.</text>
</comment>
<feature type="compositionally biased region" description="Basic and acidic residues" evidence="1">
    <location>
        <begin position="211"/>
        <end position="220"/>
    </location>
</feature>
<accession>A0AAE0CIM2</accession>
<dbReference type="Pfam" id="PF01498">
    <property type="entry name" value="HTH_Tnp_Tc3_2"/>
    <property type="match status" value="1"/>
</dbReference>
<dbReference type="Proteomes" id="UP001190700">
    <property type="component" value="Unassembled WGS sequence"/>
</dbReference>
<protein>
    <recommendedName>
        <fullName evidence="2">Transposase Tc1-like domain-containing protein</fullName>
    </recommendedName>
</protein>
<organism evidence="3 4">
    <name type="scientific">Cymbomonas tetramitiformis</name>
    <dbReference type="NCBI Taxonomy" id="36881"/>
    <lineage>
        <taxon>Eukaryota</taxon>
        <taxon>Viridiplantae</taxon>
        <taxon>Chlorophyta</taxon>
        <taxon>Pyramimonadophyceae</taxon>
        <taxon>Pyramimonadales</taxon>
        <taxon>Pyramimonadaceae</taxon>
        <taxon>Cymbomonas</taxon>
    </lineage>
</organism>
<keyword evidence="4" id="KW-1185">Reference proteome</keyword>
<feature type="compositionally biased region" description="Basic residues" evidence="1">
    <location>
        <begin position="501"/>
        <end position="510"/>
    </location>
</feature>
<reference evidence="3 4" key="1">
    <citation type="journal article" date="2015" name="Genome Biol. Evol.">
        <title>Comparative Genomics of a Bacterivorous Green Alga Reveals Evolutionary Causalities and Consequences of Phago-Mixotrophic Mode of Nutrition.</title>
        <authorList>
            <person name="Burns J.A."/>
            <person name="Paasch A."/>
            <person name="Narechania A."/>
            <person name="Kim E."/>
        </authorList>
    </citation>
    <scope>NUCLEOTIDE SEQUENCE [LARGE SCALE GENOMIC DNA]</scope>
    <source>
        <strain evidence="3 4">PLY_AMNH</strain>
    </source>
</reference>
<dbReference type="AlphaFoldDB" id="A0AAE0CIM2"/>
<feature type="region of interest" description="Disordered" evidence="1">
    <location>
        <begin position="442"/>
        <end position="544"/>
    </location>
</feature>
<name>A0AAE0CIM2_9CHLO</name>
<dbReference type="PANTHER" id="PTHR47169:SF4">
    <property type="entry name" value="TRANSPOSASE TC1-LIKE DOMAIN-CONTAINING PROTEIN"/>
    <property type="match status" value="1"/>
</dbReference>
<dbReference type="EMBL" id="LGRX02023386">
    <property type="protein sequence ID" value="KAK3254592.1"/>
    <property type="molecule type" value="Genomic_DNA"/>
</dbReference>
<evidence type="ECO:0000313" key="3">
    <source>
        <dbReference type="EMBL" id="KAK3254592.1"/>
    </source>
</evidence>
<evidence type="ECO:0000259" key="2">
    <source>
        <dbReference type="Pfam" id="PF01498"/>
    </source>
</evidence>